<dbReference type="CDD" id="cd05259">
    <property type="entry name" value="PCBER_SDR_a"/>
    <property type="match status" value="1"/>
</dbReference>
<dbReference type="AlphaFoldDB" id="A0A5J9UF14"/>
<sequence length="316" mass="34436">MASVKEETHKSRVLVIGGTGHLGKHIVAASIHLGHPTTVLIRDDAPSDPAKAQLLKSFIDLGAALLKGDLFDHESLVKAIKCADVVISVVGPRQVKEQTRIISAIKEAGNVKRFLPSEFGSDVDNVHTVDPAKSLYAVKANLRRLIEAEGIPHTYVCCNGFAETYLPSIGDVTAIGSGPPANKITVLGDGNAKGVFMVEEDIAAYTMRAVDDERTLNKILYMRPPANVLSHNELISLWEKKSGRTLQRMHIPEEEVLNWIKGAAFPLNILLSLAFSIFIKGDQANFDIDPTMGVEATKLYPDVNYTTVEGYLSRLL</sequence>
<dbReference type="SUPFAM" id="SSF51735">
    <property type="entry name" value="NAD(P)-binding Rossmann-fold domains"/>
    <property type="match status" value="1"/>
</dbReference>
<evidence type="ECO:0000313" key="4">
    <source>
        <dbReference type="EMBL" id="TVU22303.1"/>
    </source>
</evidence>
<dbReference type="PANTHER" id="PTHR43349">
    <property type="entry name" value="PINORESINOL REDUCTASE-RELATED"/>
    <property type="match status" value="1"/>
</dbReference>
<dbReference type="InterPro" id="IPR036291">
    <property type="entry name" value="NAD(P)-bd_dom_sf"/>
</dbReference>
<organism evidence="4 5">
    <name type="scientific">Eragrostis curvula</name>
    <name type="common">weeping love grass</name>
    <dbReference type="NCBI Taxonomy" id="38414"/>
    <lineage>
        <taxon>Eukaryota</taxon>
        <taxon>Viridiplantae</taxon>
        <taxon>Streptophyta</taxon>
        <taxon>Embryophyta</taxon>
        <taxon>Tracheophyta</taxon>
        <taxon>Spermatophyta</taxon>
        <taxon>Magnoliopsida</taxon>
        <taxon>Liliopsida</taxon>
        <taxon>Poales</taxon>
        <taxon>Poaceae</taxon>
        <taxon>PACMAD clade</taxon>
        <taxon>Chloridoideae</taxon>
        <taxon>Eragrostideae</taxon>
        <taxon>Eragrostidinae</taxon>
        <taxon>Eragrostis</taxon>
    </lineage>
</organism>
<gene>
    <name evidence="4" type="ORF">EJB05_31988</name>
</gene>
<dbReference type="OrthoDB" id="419598at2759"/>
<evidence type="ECO:0000259" key="3">
    <source>
        <dbReference type="Pfam" id="PF05368"/>
    </source>
</evidence>
<reference evidence="4 5" key="1">
    <citation type="journal article" date="2019" name="Sci. Rep.">
        <title>A high-quality genome of Eragrostis curvula grass provides insights into Poaceae evolution and supports new strategies to enhance forage quality.</title>
        <authorList>
            <person name="Carballo J."/>
            <person name="Santos B.A.C.M."/>
            <person name="Zappacosta D."/>
            <person name="Garbus I."/>
            <person name="Selva J.P."/>
            <person name="Gallo C.A."/>
            <person name="Diaz A."/>
            <person name="Albertini E."/>
            <person name="Caccamo M."/>
            <person name="Echenique V."/>
        </authorList>
    </citation>
    <scope>NUCLEOTIDE SEQUENCE [LARGE SCALE GENOMIC DNA]</scope>
    <source>
        <strain evidence="5">cv. Victoria</strain>
        <tissue evidence="4">Leaf</tissue>
    </source>
</reference>
<comment type="caution">
    <text evidence="4">The sequence shown here is derived from an EMBL/GenBank/DDBJ whole genome shotgun (WGS) entry which is preliminary data.</text>
</comment>
<dbReference type="InterPro" id="IPR008030">
    <property type="entry name" value="NmrA-like"/>
</dbReference>
<evidence type="ECO:0000256" key="2">
    <source>
        <dbReference type="ARBA" id="ARBA00023002"/>
    </source>
</evidence>
<dbReference type="Gene3D" id="3.90.25.10">
    <property type="entry name" value="UDP-galactose 4-epimerase, domain 1"/>
    <property type="match status" value="1"/>
</dbReference>
<keyword evidence="5" id="KW-1185">Reference proteome</keyword>
<evidence type="ECO:0000313" key="5">
    <source>
        <dbReference type="Proteomes" id="UP000324897"/>
    </source>
</evidence>
<proteinExistence type="predicted"/>
<dbReference type="EMBL" id="RWGY01000026">
    <property type="protein sequence ID" value="TVU22303.1"/>
    <property type="molecule type" value="Genomic_DNA"/>
</dbReference>
<dbReference type="InterPro" id="IPR050608">
    <property type="entry name" value="NmrA-type/Isoflavone_red_sf"/>
</dbReference>
<dbReference type="Proteomes" id="UP000324897">
    <property type="component" value="Unassembled WGS sequence"/>
</dbReference>
<name>A0A5J9UF14_9POAL</name>
<protein>
    <recommendedName>
        <fullName evidence="3">NmrA-like domain-containing protein</fullName>
    </recommendedName>
</protein>
<dbReference type="GO" id="GO:0016491">
    <property type="term" value="F:oxidoreductase activity"/>
    <property type="evidence" value="ECO:0007669"/>
    <property type="project" value="UniProtKB-KW"/>
</dbReference>
<keyword evidence="2" id="KW-0560">Oxidoreductase</keyword>
<dbReference type="InterPro" id="IPR045312">
    <property type="entry name" value="PCBER-like"/>
</dbReference>
<dbReference type="Pfam" id="PF05368">
    <property type="entry name" value="NmrA"/>
    <property type="match status" value="1"/>
</dbReference>
<dbReference type="PANTHER" id="PTHR43349:SF57">
    <property type="entry name" value="NMRA-LIKE DOMAIN-CONTAINING PROTEIN"/>
    <property type="match status" value="1"/>
</dbReference>
<accession>A0A5J9UF14</accession>
<dbReference type="Gramene" id="TVU22303">
    <property type="protein sequence ID" value="TVU22303"/>
    <property type="gene ID" value="EJB05_31988"/>
</dbReference>
<evidence type="ECO:0000256" key="1">
    <source>
        <dbReference type="ARBA" id="ARBA00022857"/>
    </source>
</evidence>
<keyword evidence="1" id="KW-0521">NADP</keyword>
<dbReference type="Gene3D" id="3.40.50.720">
    <property type="entry name" value="NAD(P)-binding Rossmann-like Domain"/>
    <property type="match status" value="1"/>
</dbReference>
<feature type="domain" description="NmrA-like" evidence="3">
    <location>
        <begin position="10"/>
        <end position="312"/>
    </location>
</feature>